<evidence type="ECO:0000313" key="2">
    <source>
        <dbReference type="EMBL" id="OUR95692.1"/>
    </source>
</evidence>
<dbReference type="AlphaFoldDB" id="A0A1Y5F4W6"/>
<evidence type="ECO:0000259" key="1">
    <source>
        <dbReference type="PROSITE" id="PS51819"/>
    </source>
</evidence>
<gene>
    <name evidence="2" type="ORF">A9Q84_14420</name>
</gene>
<dbReference type="PANTHER" id="PTHR35006">
    <property type="entry name" value="GLYOXALASE FAMILY PROTEIN (AFU_ORTHOLOGUE AFUA_5G14830)"/>
    <property type="match status" value="1"/>
</dbReference>
<dbReference type="Gene3D" id="3.10.180.10">
    <property type="entry name" value="2,3-Dihydroxybiphenyl 1,2-Dioxygenase, domain 1"/>
    <property type="match status" value="1"/>
</dbReference>
<dbReference type="Proteomes" id="UP000196531">
    <property type="component" value="Unassembled WGS sequence"/>
</dbReference>
<accession>A0A1Y5F4W6</accession>
<reference evidence="3" key="1">
    <citation type="journal article" date="2017" name="Proc. Natl. Acad. Sci. U.S.A.">
        <title>Simulation of Deepwater Horizon oil plume reveals substrate specialization within a complex community of hydrocarbon-degraders.</title>
        <authorList>
            <person name="Hu P."/>
            <person name="Dubinsky E.A."/>
            <person name="Probst A.J."/>
            <person name="Wang J."/>
            <person name="Sieber C.M.K."/>
            <person name="Tom L.M."/>
            <person name="Gardinali P."/>
            <person name="Banfield J.F."/>
            <person name="Atlas R.M."/>
            <person name="Andersen G.L."/>
        </authorList>
    </citation>
    <scope>NUCLEOTIDE SEQUENCE [LARGE SCALE GENOMIC DNA]</scope>
</reference>
<dbReference type="InterPro" id="IPR004360">
    <property type="entry name" value="Glyas_Fos-R_dOase_dom"/>
</dbReference>
<dbReference type="PANTHER" id="PTHR35006:SF2">
    <property type="entry name" value="GLYOXALASE FAMILY PROTEIN (AFU_ORTHOLOGUE AFUA_5G14830)"/>
    <property type="match status" value="1"/>
</dbReference>
<dbReference type="EMBL" id="MAAO01000007">
    <property type="protein sequence ID" value="OUR95692.1"/>
    <property type="molecule type" value="Genomic_DNA"/>
</dbReference>
<dbReference type="PROSITE" id="PS51819">
    <property type="entry name" value="VOC"/>
    <property type="match status" value="1"/>
</dbReference>
<protein>
    <submittedName>
        <fullName evidence="2">Glyoxalase</fullName>
    </submittedName>
</protein>
<proteinExistence type="predicted"/>
<organism evidence="2 3">
    <name type="scientific">Halobacteriovorax marinus</name>
    <dbReference type="NCBI Taxonomy" id="97084"/>
    <lineage>
        <taxon>Bacteria</taxon>
        <taxon>Pseudomonadati</taxon>
        <taxon>Bdellovibrionota</taxon>
        <taxon>Bacteriovoracia</taxon>
        <taxon>Bacteriovoracales</taxon>
        <taxon>Halobacteriovoraceae</taxon>
        <taxon>Halobacteriovorax</taxon>
    </lineage>
</organism>
<comment type="caution">
    <text evidence="2">The sequence shown here is derived from an EMBL/GenBank/DDBJ whole genome shotgun (WGS) entry which is preliminary data.</text>
</comment>
<dbReference type="InterPro" id="IPR029068">
    <property type="entry name" value="Glyas_Bleomycin-R_OHBP_Dase"/>
</dbReference>
<dbReference type="Pfam" id="PF00903">
    <property type="entry name" value="Glyoxalase"/>
    <property type="match status" value="1"/>
</dbReference>
<dbReference type="CDD" id="cd07262">
    <property type="entry name" value="VOC_like"/>
    <property type="match status" value="1"/>
</dbReference>
<dbReference type="InterPro" id="IPR037523">
    <property type="entry name" value="VOC_core"/>
</dbReference>
<name>A0A1Y5F4W6_9BACT</name>
<dbReference type="SUPFAM" id="SSF54593">
    <property type="entry name" value="Glyoxalase/Bleomycin resistance protein/Dihydroxybiphenyl dioxygenase"/>
    <property type="match status" value="1"/>
</dbReference>
<evidence type="ECO:0000313" key="3">
    <source>
        <dbReference type="Proteomes" id="UP000196531"/>
    </source>
</evidence>
<feature type="domain" description="VOC" evidence="1">
    <location>
        <begin position="1"/>
        <end position="121"/>
    </location>
</feature>
<sequence length="124" mass="13532">MIGYTTVGTDKLEPSAKFYDELLKLVGAKRIMEADDFVAWGNSSEGAMFSIHLPADGKPFSVGNGVMIALKVKDQEQVKELHTRALELGGTDEGKPGFRAEGFYAAYFRDVDGNKLNAHCMVEA</sequence>